<gene>
    <name evidence="2" type="ORF">AKJ64_01805</name>
</gene>
<evidence type="ECO:0000313" key="2">
    <source>
        <dbReference type="EMBL" id="KXA92931.1"/>
    </source>
</evidence>
<organism evidence="2 3">
    <name type="scientific">candidate division MSBL1 archaeon SCGC-AAA259E17</name>
    <dbReference type="NCBI Taxonomy" id="1698263"/>
    <lineage>
        <taxon>Archaea</taxon>
        <taxon>Methanobacteriati</taxon>
        <taxon>Methanobacteriota</taxon>
        <taxon>candidate division MSBL1</taxon>
    </lineage>
</organism>
<sequence length="68" mass="8257">MRRSTGTRTRLEIEGEVQDPAEIVEAYRQLKSRMDLDNIEERKAELEEEFEEKIQQLREKWEKNLMFG</sequence>
<dbReference type="AlphaFoldDB" id="A0A133UFC5"/>
<dbReference type="EMBL" id="LHXN01000023">
    <property type="protein sequence ID" value="KXA92931.1"/>
    <property type="molecule type" value="Genomic_DNA"/>
</dbReference>
<keyword evidence="3" id="KW-1185">Reference proteome</keyword>
<comment type="caution">
    <text evidence="2">The sequence shown here is derived from an EMBL/GenBank/DDBJ whole genome shotgun (WGS) entry which is preliminary data.</text>
</comment>
<dbReference type="Proteomes" id="UP000070373">
    <property type="component" value="Unassembled WGS sequence"/>
</dbReference>
<reference evidence="2 3" key="1">
    <citation type="journal article" date="2016" name="Sci. Rep.">
        <title>Metabolic traits of an uncultured archaeal lineage -MSBL1- from brine pools of the Red Sea.</title>
        <authorList>
            <person name="Mwirichia R."/>
            <person name="Alam I."/>
            <person name="Rashid M."/>
            <person name="Vinu M."/>
            <person name="Ba-Alawi W."/>
            <person name="Anthony Kamau A."/>
            <person name="Kamanda Ngugi D."/>
            <person name="Goker M."/>
            <person name="Klenk H.P."/>
            <person name="Bajic V."/>
            <person name="Stingl U."/>
        </authorList>
    </citation>
    <scope>NUCLEOTIDE SEQUENCE [LARGE SCALE GENOMIC DNA]</scope>
    <source>
        <strain evidence="2">SCGC-AAA259E17</strain>
    </source>
</reference>
<protein>
    <submittedName>
        <fullName evidence="2">Uncharacterized protein</fullName>
    </submittedName>
</protein>
<evidence type="ECO:0000313" key="3">
    <source>
        <dbReference type="Proteomes" id="UP000070373"/>
    </source>
</evidence>
<feature type="coiled-coil region" evidence="1">
    <location>
        <begin position="29"/>
        <end position="60"/>
    </location>
</feature>
<accession>A0A133UFC5</accession>
<keyword evidence="1" id="KW-0175">Coiled coil</keyword>
<evidence type="ECO:0000256" key="1">
    <source>
        <dbReference type="SAM" id="Coils"/>
    </source>
</evidence>
<proteinExistence type="predicted"/>
<name>A0A133UFC5_9EURY</name>